<sequence>MARPFRQLPPRTATAALTAFWNEVAQKSGRGGEAEDQLRGPVERLLRELGTLAGIEAVPYGEVRLKDLRARPDYAVDVGRVRVGYLELKAPGKGVPTDRSWGPTKADREQWAKLQALPNVLYTDGLAWGLYSFGELRTPVVRIAESRSGLRRPSDTAAEELKSLVYGFLLWEPEAPRTLGDLVKIMAGLCLLLKEEVIATLAGPSDRKARERLSLLADDWRTLLFPGLDNEQFADAFAQTVTFALLLARSDGIDISTGSYAEIARQLTKRHQVMGQAFAVLTGGGSDELQTIDTLRRMLAVSDLRELDVSPIRAYNELYARFLGEYDPQLRRDTGSYYTPVGVARSIVGFTDEVLRLHLGKERGFADDDVMVIDAAMGTGAFLVEVVSAVARHVGSALGRGAREEYVKDLLRKRLIGFEIQVAPYAVAELRIHGTFRSLFGLEAPTQELRFLTDALANPHHSQPPLGSAYRVMEKNRDEANRLKRDVPVMVVIGNPPHVENARGRAPWIEERRGRATGPAAVIERPSLDEFRAPGMGRYESDLHGMPWYFLRWAAWKVFEAHPLSDAGVVAYVLPSSVVKSRAFCGLREYLRRKCAVGWVIELSPEGNRPPMASRIFGPQVGRKLCVLIFARPSGTDEQVPARVHYVELRGTRAEKEGTLRELRTTSPGWRVCDDDWQSPFLPAPDSEWMRHPALADLMPWRSRGVTPGRTWVYAPSPETLRKRWQYLISAPVEKRRRLFRESRDRNLHSRPAPLPGFPAPRRSLAEEHGRSLEPVRVAYRSFDRQWLIPDSRILEMPRPALWRVRSDDQIFVSEQDAHEITVGPALIFPGLIPDLHHFNGWGGGGVRPLWRDASAGSPNLAPGLLTMLGDRLGLNVTSVDVLAYIGALTAHPAYTAQFSEHLQRPGVRVPLTADSGLWKQAVALGRDILWLHSHGTRCVAPDAGRREGDFAVIERFGIKAESPVRALPAQLPDQLSYDERTQSLLVGEGLFKPVPPGVITYQVNGRRTVWRWLNDRTIQPRNKRSTSELDGIVPETWEREFTVEFLALLSVLAGCVLLEPRQADLLTRVCQGPLITTGDLTSAGVLPVPPEARRPLAGGMPGTSHLAEP</sequence>
<evidence type="ECO:0000256" key="4">
    <source>
        <dbReference type="ARBA" id="ARBA00047942"/>
    </source>
</evidence>
<dbReference type="PANTHER" id="PTHR33841:SF1">
    <property type="entry name" value="DNA METHYLTRANSFERASE A"/>
    <property type="match status" value="1"/>
</dbReference>
<dbReference type="EC" id="2.1.1.72" evidence="1"/>
<organism evidence="8 9">
    <name type="scientific">Actinomadura gamaensis</name>
    <dbReference type="NCBI Taxonomy" id="1763541"/>
    <lineage>
        <taxon>Bacteria</taxon>
        <taxon>Bacillati</taxon>
        <taxon>Actinomycetota</taxon>
        <taxon>Actinomycetes</taxon>
        <taxon>Streptosporangiales</taxon>
        <taxon>Thermomonosporaceae</taxon>
        <taxon>Actinomadura</taxon>
    </lineage>
</organism>
<evidence type="ECO:0000313" key="9">
    <source>
        <dbReference type="Proteomes" id="UP001595872"/>
    </source>
</evidence>
<evidence type="ECO:0000256" key="1">
    <source>
        <dbReference type="ARBA" id="ARBA00011900"/>
    </source>
</evidence>
<proteinExistence type="predicted"/>
<dbReference type="RefSeq" id="WP_378257786.1">
    <property type="nucleotide sequence ID" value="NZ_JBHSIT010000006.1"/>
</dbReference>
<evidence type="ECO:0000313" key="8">
    <source>
        <dbReference type="EMBL" id="MFC4909894.1"/>
    </source>
</evidence>
<accession>A0ABV9U0Y8</accession>
<keyword evidence="9" id="KW-1185">Reference proteome</keyword>
<evidence type="ECO:0000256" key="2">
    <source>
        <dbReference type="ARBA" id="ARBA00022603"/>
    </source>
</evidence>
<dbReference type="EMBL" id="JBHSIT010000006">
    <property type="protein sequence ID" value="MFC4909894.1"/>
    <property type="molecule type" value="Genomic_DNA"/>
</dbReference>
<dbReference type="InterPro" id="IPR029063">
    <property type="entry name" value="SAM-dependent_MTases_sf"/>
</dbReference>
<dbReference type="InterPro" id="IPR003356">
    <property type="entry name" value="DNA_methylase_A-5"/>
</dbReference>
<protein>
    <recommendedName>
        <fullName evidence="1">site-specific DNA-methyltransferase (adenine-specific)</fullName>
        <ecNumber evidence="1">2.1.1.72</ecNumber>
    </recommendedName>
</protein>
<feature type="region of interest" description="Disordered" evidence="5">
    <location>
        <begin position="1087"/>
        <end position="1110"/>
    </location>
</feature>
<name>A0ABV9U0Y8_9ACTN</name>
<dbReference type="PRINTS" id="PR00507">
    <property type="entry name" value="N12N6MTFRASE"/>
</dbReference>
<dbReference type="InterPro" id="IPR041635">
    <property type="entry name" value="Type_ISP_LLaBIII_C"/>
</dbReference>
<feature type="domain" description="Type ISP restriction-modification enzyme LLaBIII C-terminal specificity" evidence="7">
    <location>
        <begin position="697"/>
        <end position="1047"/>
    </location>
</feature>
<dbReference type="Proteomes" id="UP001595872">
    <property type="component" value="Unassembled WGS sequence"/>
</dbReference>
<evidence type="ECO:0000259" key="7">
    <source>
        <dbReference type="Pfam" id="PF18135"/>
    </source>
</evidence>
<dbReference type="InterPro" id="IPR050953">
    <property type="entry name" value="N4_N6_ade-DNA_methylase"/>
</dbReference>
<dbReference type="Pfam" id="PF18135">
    <property type="entry name" value="Type_ISP_C"/>
    <property type="match status" value="1"/>
</dbReference>
<dbReference type="PANTHER" id="PTHR33841">
    <property type="entry name" value="DNA METHYLTRANSFERASE YEEA-RELATED"/>
    <property type="match status" value="1"/>
</dbReference>
<dbReference type="SUPFAM" id="SSF53335">
    <property type="entry name" value="S-adenosyl-L-methionine-dependent methyltransferases"/>
    <property type="match status" value="1"/>
</dbReference>
<feature type="region of interest" description="Disordered" evidence="5">
    <location>
        <begin position="747"/>
        <end position="766"/>
    </location>
</feature>
<keyword evidence="3" id="KW-0808">Transferase</keyword>
<evidence type="ECO:0000256" key="3">
    <source>
        <dbReference type="ARBA" id="ARBA00022679"/>
    </source>
</evidence>
<comment type="catalytic activity">
    <reaction evidence="4">
        <text>a 2'-deoxyadenosine in DNA + S-adenosyl-L-methionine = an N(6)-methyl-2'-deoxyadenosine in DNA + S-adenosyl-L-homocysteine + H(+)</text>
        <dbReference type="Rhea" id="RHEA:15197"/>
        <dbReference type="Rhea" id="RHEA-COMP:12418"/>
        <dbReference type="Rhea" id="RHEA-COMP:12419"/>
        <dbReference type="ChEBI" id="CHEBI:15378"/>
        <dbReference type="ChEBI" id="CHEBI:57856"/>
        <dbReference type="ChEBI" id="CHEBI:59789"/>
        <dbReference type="ChEBI" id="CHEBI:90615"/>
        <dbReference type="ChEBI" id="CHEBI:90616"/>
        <dbReference type="EC" id="2.1.1.72"/>
    </reaction>
</comment>
<reference evidence="9" key="1">
    <citation type="journal article" date="2019" name="Int. J. Syst. Evol. Microbiol.">
        <title>The Global Catalogue of Microorganisms (GCM) 10K type strain sequencing project: providing services to taxonomists for standard genome sequencing and annotation.</title>
        <authorList>
            <consortium name="The Broad Institute Genomics Platform"/>
            <consortium name="The Broad Institute Genome Sequencing Center for Infectious Disease"/>
            <person name="Wu L."/>
            <person name="Ma J."/>
        </authorList>
    </citation>
    <scope>NUCLEOTIDE SEQUENCE [LARGE SCALE GENOMIC DNA]</scope>
    <source>
        <strain evidence="9">KLKA75</strain>
    </source>
</reference>
<dbReference type="Pfam" id="PF02384">
    <property type="entry name" value="N6_Mtase"/>
    <property type="match status" value="1"/>
</dbReference>
<comment type="caution">
    <text evidence="8">The sequence shown here is derived from an EMBL/GenBank/DDBJ whole genome shotgun (WGS) entry which is preliminary data.</text>
</comment>
<feature type="domain" description="DNA methylase adenine-specific" evidence="6">
    <location>
        <begin position="317"/>
        <end position="498"/>
    </location>
</feature>
<evidence type="ECO:0000256" key="5">
    <source>
        <dbReference type="SAM" id="MobiDB-lite"/>
    </source>
</evidence>
<dbReference type="Gene3D" id="3.40.50.150">
    <property type="entry name" value="Vaccinia Virus protein VP39"/>
    <property type="match status" value="1"/>
</dbReference>
<evidence type="ECO:0000259" key="6">
    <source>
        <dbReference type="Pfam" id="PF02384"/>
    </source>
</evidence>
<keyword evidence="2" id="KW-0489">Methyltransferase</keyword>
<gene>
    <name evidence="8" type="ORF">ACFPCY_21415</name>
</gene>